<gene>
    <name evidence="1" type="ORF">TTAC_LOCUS11285</name>
</gene>
<sequence length="100" mass="10896">MCGASFANIIGSTQLLTLVDAGVVDIDQPTRRFGQLQALLLTHAFSSLLHVGGGCVVMVVLETVVVVECDAGIRCFDDDNNANEMMMVMVMMMMMMMMEE</sequence>
<reference evidence="1 2" key="2">
    <citation type="submission" date="2018-11" db="EMBL/GenBank/DDBJ databases">
        <authorList>
            <consortium name="Pathogen Informatics"/>
        </authorList>
    </citation>
    <scope>NUCLEOTIDE SEQUENCE [LARGE SCALE GENOMIC DNA]</scope>
</reference>
<reference evidence="3" key="1">
    <citation type="submission" date="2017-02" db="UniProtKB">
        <authorList>
            <consortium name="WormBaseParasite"/>
        </authorList>
    </citation>
    <scope>IDENTIFICATION</scope>
</reference>
<evidence type="ECO:0000313" key="2">
    <source>
        <dbReference type="Proteomes" id="UP000274429"/>
    </source>
</evidence>
<evidence type="ECO:0000313" key="3">
    <source>
        <dbReference type="WBParaSite" id="TTAC_0001130201-mRNA-1"/>
    </source>
</evidence>
<protein>
    <submittedName>
        <fullName evidence="3">Secreted protein</fullName>
    </submittedName>
</protein>
<evidence type="ECO:0000313" key="1">
    <source>
        <dbReference type="EMBL" id="VDM36265.1"/>
    </source>
</evidence>
<keyword evidence="2" id="KW-1185">Reference proteome</keyword>
<proteinExistence type="predicted"/>
<dbReference type="EMBL" id="UYWX01023488">
    <property type="protein sequence ID" value="VDM36265.1"/>
    <property type="molecule type" value="Genomic_DNA"/>
</dbReference>
<organism evidence="3">
    <name type="scientific">Hydatigena taeniaeformis</name>
    <name type="common">Feline tapeworm</name>
    <name type="synonym">Taenia taeniaeformis</name>
    <dbReference type="NCBI Taxonomy" id="6205"/>
    <lineage>
        <taxon>Eukaryota</taxon>
        <taxon>Metazoa</taxon>
        <taxon>Spiralia</taxon>
        <taxon>Lophotrochozoa</taxon>
        <taxon>Platyhelminthes</taxon>
        <taxon>Cestoda</taxon>
        <taxon>Eucestoda</taxon>
        <taxon>Cyclophyllidea</taxon>
        <taxon>Taeniidae</taxon>
        <taxon>Hydatigera</taxon>
    </lineage>
</organism>
<name>A0A0R3XCM5_HYDTA</name>
<accession>A0A0R3XCM5</accession>
<dbReference type="WBParaSite" id="TTAC_0001130201-mRNA-1">
    <property type="protein sequence ID" value="TTAC_0001130201-mRNA-1"/>
    <property type="gene ID" value="TTAC_0001130201"/>
</dbReference>
<dbReference type="Proteomes" id="UP000274429">
    <property type="component" value="Unassembled WGS sequence"/>
</dbReference>
<dbReference type="AlphaFoldDB" id="A0A0R3XCM5"/>